<dbReference type="EC" id="3.4.11.1" evidence="8"/>
<dbReference type="Pfam" id="PF02789">
    <property type="entry name" value="Peptidase_M17_N"/>
    <property type="match status" value="1"/>
</dbReference>
<gene>
    <name evidence="8" type="primary">pepA</name>
    <name evidence="10" type="ORF">F0U47_18125</name>
</gene>
<reference evidence="10 11" key="1">
    <citation type="submission" date="2019-09" db="EMBL/GenBank/DDBJ databases">
        <title>Nocardioides panacisoli sp. nov., isolated from the soil of a ginseng field.</title>
        <authorList>
            <person name="Cho C."/>
        </authorList>
    </citation>
    <scope>NUCLEOTIDE SEQUENCE [LARGE SCALE GENOMIC DNA]</scope>
    <source>
        <strain evidence="10 11">BN140041</strain>
    </source>
</reference>
<feature type="binding site" evidence="8">
    <location>
        <position position="296"/>
    </location>
    <ligand>
        <name>Mn(2+)</name>
        <dbReference type="ChEBI" id="CHEBI:29035"/>
        <label>2</label>
    </ligand>
</feature>
<feature type="binding site" evidence="8">
    <location>
        <position position="375"/>
    </location>
    <ligand>
        <name>Mn(2+)</name>
        <dbReference type="ChEBI" id="CHEBI:29035"/>
        <label>2</label>
    </ligand>
</feature>
<evidence type="ECO:0000256" key="5">
    <source>
        <dbReference type="ARBA" id="ARBA00022670"/>
    </source>
</evidence>
<accession>A0A5B1LYQ1</accession>
<dbReference type="HAMAP" id="MF_00181">
    <property type="entry name" value="Cytosol_peptidase_M17"/>
    <property type="match status" value="1"/>
</dbReference>
<evidence type="ECO:0000256" key="7">
    <source>
        <dbReference type="ARBA" id="ARBA00049972"/>
    </source>
</evidence>
<dbReference type="Pfam" id="PF00883">
    <property type="entry name" value="Peptidase_M17"/>
    <property type="match status" value="1"/>
</dbReference>
<dbReference type="PROSITE" id="PS00631">
    <property type="entry name" value="CYTOSOL_AP"/>
    <property type="match status" value="1"/>
</dbReference>
<keyword evidence="4 8" id="KW-0031">Aminopeptidase</keyword>
<name>A0A5B1LYQ1_9ACTN</name>
<comment type="similarity">
    <text evidence="3 8">Belongs to the peptidase M17 family.</text>
</comment>
<dbReference type="GO" id="GO:0006508">
    <property type="term" value="P:proteolysis"/>
    <property type="evidence" value="ECO:0007669"/>
    <property type="project" value="UniProtKB-KW"/>
</dbReference>
<feature type="active site" evidence="8">
    <location>
        <position position="303"/>
    </location>
</feature>
<dbReference type="SUPFAM" id="SSF53187">
    <property type="entry name" value="Zn-dependent exopeptidases"/>
    <property type="match status" value="1"/>
</dbReference>
<keyword evidence="5 8" id="KW-0645">Protease</keyword>
<dbReference type="InterPro" id="IPR011356">
    <property type="entry name" value="Leucine_aapep/pepB"/>
</dbReference>
<feature type="binding site" evidence="8">
    <location>
        <position position="296"/>
    </location>
    <ligand>
        <name>Mn(2+)</name>
        <dbReference type="ChEBI" id="CHEBI:29035"/>
        <label>1</label>
    </ligand>
</feature>
<dbReference type="Gene3D" id="3.40.630.10">
    <property type="entry name" value="Zn peptidases"/>
    <property type="match status" value="1"/>
</dbReference>
<keyword evidence="8" id="KW-0479">Metal-binding</keyword>
<comment type="catalytic activity">
    <reaction evidence="2 8">
        <text>Release of an N-terminal amino acid, preferentially leucine, but not glutamic or aspartic acids.</text>
        <dbReference type="EC" id="3.4.11.10"/>
    </reaction>
</comment>
<dbReference type="GO" id="GO:0070006">
    <property type="term" value="F:metalloaminopeptidase activity"/>
    <property type="evidence" value="ECO:0007669"/>
    <property type="project" value="InterPro"/>
</dbReference>
<dbReference type="GO" id="GO:0030145">
    <property type="term" value="F:manganese ion binding"/>
    <property type="evidence" value="ECO:0007669"/>
    <property type="project" value="UniProtKB-UniRule"/>
</dbReference>
<evidence type="ECO:0000256" key="6">
    <source>
        <dbReference type="ARBA" id="ARBA00022801"/>
    </source>
</evidence>
<dbReference type="PANTHER" id="PTHR11963">
    <property type="entry name" value="LEUCINE AMINOPEPTIDASE-RELATED"/>
    <property type="match status" value="1"/>
</dbReference>
<comment type="function">
    <text evidence="7 8">Presumably involved in the processing and regular turnover of intracellular proteins. Catalyzes the removal of unsubstituted N-terminal amino acids from various peptides.</text>
</comment>
<comment type="caution">
    <text evidence="10">The sequence shown here is derived from an EMBL/GenBank/DDBJ whole genome shotgun (WGS) entry which is preliminary data.</text>
</comment>
<evidence type="ECO:0000256" key="8">
    <source>
        <dbReference type="HAMAP-Rule" id="MF_00181"/>
    </source>
</evidence>
<evidence type="ECO:0000313" key="10">
    <source>
        <dbReference type="EMBL" id="KAA1425701.1"/>
    </source>
</evidence>
<dbReference type="SUPFAM" id="SSF52949">
    <property type="entry name" value="Macro domain-like"/>
    <property type="match status" value="1"/>
</dbReference>
<organism evidence="10 11">
    <name type="scientific">Nocardioides antri</name>
    <dbReference type="NCBI Taxonomy" id="2607659"/>
    <lineage>
        <taxon>Bacteria</taxon>
        <taxon>Bacillati</taxon>
        <taxon>Actinomycetota</taxon>
        <taxon>Actinomycetes</taxon>
        <taxon>Propionibacteriales</taxon>
        <taxon>Nocardioidaceae</taxon>
        <taxon>Nocardioides</taxon>
    </lineage>
</organism>
<evidence type="ECO:0000256" key="3">
    <source>
        <dbReference type="ARBA" id="ARBA00009528"/>
    </source>
</evidence>
<dbReference type="InterPro" id="IPR008283">
    <property type="entry name" value="Peptidase_M17_N"/>
</dbReference>
<evidence type="ECO:0000256" key="1">
    <source>
        <dbReference type="ARBA" id="ARBA00000135"/>
    </source>
</evidence>
<evidence type="ECO:0000256" key="4">
    <source>
        <dbReference type="ARBA" id="ARBA00022438"/>
    </source>
</evidence>
<dbReference type="Proteomes" id="UP000324351">
    <property type="component" value="Unassembled WGS sequence"/>
</dbReference>
<comment type="cofactor">
    <cofactor evidence="8">
        <name>Mn(2+)</name>
        <dbReference type="ChEBI" id="CHEBI:29035"/>
    </cofactor>
    <text evidence="8">Binds 2 manganese ions per subunit.</text>
</comment>
<dbReference type="InterPro" id="IPR000819">
    <property type="entry name" value="Peptidase_M17_C"/>
</dbReference>
<feature type="binding site" evidence="8">
    <location>
        <position position="291"/>
    </location>
    <ligand>
        <name>Mn(2+)</name>
        <dbReference type="ChEBI" id="CHEBI:29035"/>
        <label>2</label>
    </ligand>
</feature>
<reference evidence="10 11" key="2">
    <citation type="submission" date="2019-09" db="EMBL/GenBank/DDBJ databases">
        <authorList>
            <person name="Jin C."/>
        </authorList>
    </citation>
    <scope>NUCLEOTIDE SEQUENCE [LARGE SCALE GENOMIC DNA]</scope>
    <source>
        <strain evidence="10 11">BN140041</strain>
    </source>
</reference>
<comment type="catalytic activity">
    <reaction evidence="1 8">
        <text>Release of an N-terminal amino acid, Xaa-|-Yaa-, in which Xaa is preferably Leu, but may be other amino acids including Pro although not Arg or Lys, and Yaa may be Pro. Amino acid amides and methyl esters are also readily hydrolyzed, but rates on arylamides are exceedingly low.</text>
        <dbReference type="EC" id="3.4.11.1"/>
    </reaction>
</comment>
<dbReference type="RefSeq" id="WP_149751887.1">
    <property type="nucleotide sequence ID" value="NZ_VUJW01000011.1"/>
</dbReference>
<keyword evidence="8" id="KW-0963">Cytoplasm</keyword>
<dbReference type="PRINTS" id="PR00481">
    <property type="entry name" value="LAMNOPPTDASE"/>
</dbReference>
<feature type="binding site" evidence="8">
    <location>
        <position position="373"/>
    </location>
    <ligand>
        <name>Mn(2+)</name>
        <dbReference type="ChEBI" id="CHEBI:29035"/>
        <label>1</label>
    </ligand>
</feature>
<feature type="active site" evidence="8">
    <location>
        <position position="377"/>
    </location>
</feature>
<dbReference type="AlphaFoldDB" id="A0A5B1LYQ1"/>
<dbReference type="CDD" id="cd00433">
    <property type="entry name" value="Peptidase_M17"/>
    <property type="match status" value="1"/>
</dbReference>
<sequence>MTDAVLPSQVSPPEFALSELLPAAIVGVDTVALPVLPGPPEEPGVLLGPGAADLTDAIDVDLLAVAELRKMTGAVGEVVELPVPLGTSANPALRLVLLVGVGAARPVDVRRAGAALARATRDRDAVATSIPAVAPDDGPDDFVAALEAFVAGTMLGSFDFHWRSSGPEHQPVRRVVVAVPAETVGDADQATLARAVAIGGAGWRSRTLATVPSNLKNPAWLAAQAEQIAAAAGLDVRVWDEADLEREGFGGIVGVGRASATPPRLIRLDYTPPDVGSRAAKKLPHVVLVGKGITFDSGGLSIKPGPSMVSMKRDMTGGAVVLAAMAALADVGCQVRVTGLVPAAENAISGSALRPGDVVRHWGGRTTEVTNTDAEGRLVLADALAYAAAELDPTVLVDVATLTGGIKIALGQQMGGLFASDDALAASLREAGEQSGEPLWRFPLYAGYEERLASKVADADNSAGTPQAITAALFLQHFTGGLPWAHLDIASVGDVEKELHEWTVGPSGFGARLLLTWLGRPEPLAGITTEEKR</sequence>
<evidence type="ECO:0000256" key="2">
    <source>
        <dbReference type="ARBA" id="ARBA00000967"/>
    </source>
</evidence>
<feature type="binding site" evidence="8">
    <location>
        <position position="375"/>
    </location>
    <ligand>
        <name>Mn(2+)</name>
        <dbReference type="ChEBI" id="CHEBI:29035"/>
        <label>1</label>
    </ligand>
</feature>
<dbReference type="InterPro" id="IPR023042">
    <property type="entry name" value="Peptidase_M17_leu_NH2_pept"/>
</dbReference>
<dbReference type="EC" id="3.4.11.10" evidence="8"/>
<dbReference type="PANTHER" id="PTHR11963:SF23">
    <property type="entry name" value="CYTOSOL AMINOPEPTIDASE"/>
    <property type="match status" value="1"/>
</dbReference>
<keyword evidence="8" id="KW-0464">Manganese</keyword>
<feature type="domain" description="Cytosol aminopeptidase" evidence="9">
    <location>
        <begin position="371"/>
        <end position="378"/>
    </location>
</feature>
<evidence type="ECO:0000259" key="9">
    <source>
        <dbReference type="PROSITE" id="PS00631"/>
    </source>
</evidence>
<comment type="subcellular location">
    <subcellularLocation>
        <location evidence="8">Cytoplasm</location>
    </subcellularLocation>
</comment>
<dbReference type="EMBL" id="VUJW01000011">
    <property type="protein sequence ID" value="KAA1425701.1"/>
    <property type="molecule type" value="Genomic_DNA"/>
</dbReference>
<dbReference type="GO" id="GO:0005737">
    <property type="term" value="C:cytoplasm"/>
    <property type="evidence" value="ECO:0007669"/>
    <property type="project" value="UniProtKB-SubCell"/>
</dbReference>
<protein>
    <recommendedName>
        <fullName evidence="8">Probable cytosol aminopeptidase</fullName>
        <ecNumber evidence="8">3.4.11.1</ecNumber>
    </recommendedName>
    <alternativeName>
        <fullName evidence="8">Leucine aminopeptidase</fullName>
        <shortName evidence="8">LAP</shortName>
        <ecNumber evidence="8">3.4.11.10</ecNumber>
    </alternativeName>
    <alternativeName>
        <fullName evidence="8">Leucyl aminopeptidase</fullName>
    </alternativeName>
</protein>
<keyword evidence="11" id="KW-1185">Reference proteome</keyword>
<dbReference type="Gene3D" id="3.40.220.10">
    <property type="entry name" value="Leucine Aminopeptidase, subunit E, domain 1"/>
    <property type="match status" value="1"/>
</dbReference>
<proteinExistence type="inferred from homology"/>
<feature type="binding site" evidence="8">
    <location>
        <position position="314"/>
    </location>
    <ligand>
        <name>Mn(2+)</name>
        <dbReference type="ChEBI" id="CHEBI:29035"/>
        <label>2</label>
    </ligand>
</feature>
<dbReference type="InterPro" id="IPR043472">
    <property type="entry name" value="Macro_dom-like"/>
</dbReference>
<keyword evidence="6 8" id="KW-0378">Hydrolase</keyword>
<evidence type="ECO:0000313" key="11">
    <source>
        <dbReference type="Proteomes" id="UP000324351"/>
    </source>
</evidence>